<sequence length="196" mass="21258">MGPTSKDLLSFERDKSSSSLESTLLVCKKESLSKTSKPLHTNEKLATTSVPKSQVLGKVKAFLGVMEEANKRLQLDTQEKSQNDHDIEVLTGNETEYIEMDLMLGVAELHTPEAVAAAESAMVGSQQACMLAASSSGSYSTSSDDESDSDSDNGDDDDDNGNESCLSDKSHKPKVDPDHSLDNNQLKHRPKIIELQ</sequence>
<proteinExistence type="predicted"/>
<dbReference type="PANTHER" id="PTHR28674:SF1">
    <property type="entry name" value="NOP PROTEIN CHAPERONE 1"/>
    <property type="match status" value="1"/>
</dbReference>
<reference evidence="2" key="1">
    <citation type="journal article" date="2023" name="Plant J.">
        <title>The genome of the king protea, Protea cynaroides.</title>
        <authorList>
            <person name="Chang J."/>
            <person name="Duong T.A."/>
            <person name="Schoeman C."/>
            <person name="Ma X."/>
            <person name="Roodt D."/>
            <person name="Barker N."/>
            <person name="Li Z."/>
            <person name="Van de Peer Y."/>
            <person name="Mizrachi E."/>
        </authorList>
    </citation>
    <scope>NUCLEOTIDE SEQUENCE</scope>
    <source>
        <tissue evidence="2">Young leaves</tissue>
    </source>
</reference>
<evidence type="ECO:0000256" key="1">
    <source>
        <dbReference type="SAM" id="MobiDB-lite"/>
    </source>
</evidence>
<organism evidence="2 3">
    <name type="scientific">Protea cynaroides</name>
    <dbReference type="NCBI Taxonomy" id="273540"/>
    <lineage>
        <taxon>Eukaryota</taxon>
        <taxon>Viridiplantae</taxon>
        <taxon>Streptophyta</taxon>
        <taxon>Embryophyta</taxon>
        <taxon>Tracheophyta</taxon>
        <taxon>Spermatophyta</taxon>
        <taxon>Magnoliopsida</taxon>
        <taxon>Proteales</taxon>
        <taxon>Proteaceae</taxon>
        <taxon>Protea</taxon>
    </lineage>
</organism>
<dbReference type="GO" id="GO:0062064">
    <property type="term" value="F:box C/D methylation guide snoRNP complex binding"/>
    <property type="evidence" value="ECO:0007669"/>
    <property type="project" value="TreeGrafter"/>
</dbReference>
<comment type="caution">
    <text evidence="2">The sequence shown here is derived from an EMBL/GenBank/DDBJ whole genome shotgun (WGS) entry which is preliminary data.</text>
</comment>
<gene>
    <name evidence="2" type="ORF">NE237_018877</name>
</gene>
<dbReference type="EMBL" id="JAMYWD010000007">
    <property type="protein sequence ID" value="KAJ4967028.1"/>
    <property type="molecule type" value="Genomic_DNA"/>
</dbReference>
<dbReference type="InterPro" id="IPR027921">
    <property type="entry name" value="NOPCHAP1"/>
</dbReference>
<protein>
    <submittedName>
        <fullName evidence="2">Uncharacterized protein</fullName>
    </submittedName>
</protein>
<dbReference type="OrthoDB" id="1112980at2759"/>
<dbReference type="PANTHER" id="PTHR28674">
    <property type="entry name" value="SIMILAR TO DNA SEGMENT, CHR 10, WAYNE STATE UNIVERSITY 102,-EXPRESSED"/>
    <property type="match status" value="1"/>
</dbReference>
<dbReference type="Pfam" id="PF15370">
    <property type="entry name" value="NOPCHAP1"/>
    <property type="match status" value="1"/>
</dbReference>
<feature type="region of interest" description="Disordered" evidence="1">
    <location>
        <begin position="135"/>
        <end position="196"/>
    </location>
</feature>
<evidence type="ECO:0000313" key="2">
    <source>
        <dbReference type="EMBL" id="KAJ4967028.1"/>
    </source>
</evidence>
<name>A0A9Q0KAN1_9MAGN</name>
<dbReference type="Proteomes" id="UP001141806">
    <property type="component" value="Unassembled WGS sequence"/>
</dbReference>
<dbReference type="AlphaFoldDB" id="A0A9Q0KAN1"/>
<feature type="compositionally biased region" description="Basic and acidic residues" evidence="1">
    <location>
        <begin position="166"/>
        <end position="181"/>
    </location>
</feature>
<dbReference type="GO" id="GO:0000492">
    <property type="term" value="P:box C/D snoRNP assembly"/>
    <property type="evidence" value="ECO:0007669"/>
    <property type="project" value="InterPro"/>
</dbReference>
<keyword evidence="3" id="KW-1185">Reference proteome</keyword>
<feature type="region of interest" description="Disordered" evidence="1">
    <location>
        <begin position="1"/>
        <end position="21"/>
    </location>
</feature>
<evidence type="ECO:0000313" key="3">
    <source>
        <dbReference type="Proteomes" id="UP001141806"/>
    </source>
</evidence>
<feature type="compositionally biased region" description="Acidic residues" evidence="1">
    <location>
        <begin position="143"/>
        <end position="161"/>
    </location>
</feature>
<accession>A0A9Q0KAN1</accession>